<gene>
    <name evidence="1" type="ORF">CIPAW_02G022500</name>
    <name evidence="2" type="ORF">I3842_02G022800</name>
</gene>
<dbReference type="EMBL" id="CM031810">
    <property type="protein sequence ID" value="KAG6663375.1"/>
    <property type="molecule type" value="Genomic_DNA"/>
</dbReference>
<organism evidence="1 3">
    <name type="scientific">Carya illinoinensis</name>
    <name type="common">Pecan</name>
    <dbReference type="NCBI Taxonomy" id="32201"/>
    <lineage>
        <taxon>Eukaryota</taxon>
        <taxon>Viridiplantae</taxon>
        <taxon>Streptophyta</taxon>
        <taxon>Embryophyta</taxon>
        <taxon>Tracheophyta</taxon>
        <taxon>Spermatophyta</taxon>
        <taxon>Magnoliopsida</taxon>
        <taxon>eudicotyledons</taxon>
        <taxon>Gunneridae</taxon>
        <taxon>Pentapetalae</taxon>
        <taxon>rosids</taxon>
        <taxon>fabids</taxon>
        <taxon>Fagales</taxon>
        <taxon>Juglandaceae</taxon>
        <taxon>Carya</taxon>
    </lineage>
</organism>
<reference evidence="2" key="2">
    <citation type="submission" date="2021-01" db="EMBL/GenBank/DDBJ databases">
        <authorList>
            <person name="Lovell J.T."/>
            <person name="Bentley N."/>
            <person name="Bhattarai G."/>
            <person name="Jenkins J.W."/>
            <person name="Sreedasyam A."/>
            <person name="Alarcon Y."/>
            <person name="Bock C."/>
            <person name="Boston L."/>
            <person name="Carlson J."/>
            <person name="Cervantes K."/>
            <person name="Clermont K."/>
            <person name="Krom N."/>
            <person name="Kubenka K."/>
            <person name="Mamidi S."/>
            <person name="Mattison C."/>
            <person name="Monteros M."/>
            <person name="Pisani C."/>
            <person name="Plott C."/>
            <person name="Rajasekar S."/>
            <person name="Rhein H.S."/>
            <person name="Rohla C."/>
            <person name="Song M."/>
            <person name="Hilaire R.S."/>
            <person name="Shu S."/>
            <person name="Wells L."/>
            <person name="Wang X."/>
            <person name="Webber J."/>
            <person name="Heerema R.J."/>
            <person name="Klein P."/>
            <person name="Conner P."/>
            <person name="Grauke L."/>
            <person name="Grimwood J."/>
            <person name="Schmutz J."/>
            <person name="Randall J.J."/>
        </authorList>
    </citation>
    <scope>NUCLEOTIDE SEQUENCE</scope>
    <source>
        <tissue evidence="2">Leaf</tissue>
    </source>
</reference>
<dbReference type="InterPro" id="IPR006460">
    <property type="entry name" value="MIZ1-like_pln"/>
</dbReference>
<evidence type="ECO:0000313" key="3">
    <source>
        <dbReference type="Proteomes" id="UP000811609"/>
    </source>
</evidence>
<dbReference type="GO" id="GO:0010274">
    <property type="term" value="P:hydrotropism"/>
    <property type="evidence" value="ECO:0007669"/>
    <property type="project" value="InterPro"/>
</dbReference>
<dbReference type="PANTHER" id="PTHR31276:SF10">
    <property type="entry name" value="PROTEIN MIZU-KUSSEI 1-LIKE"/>
    <property type="match status" value="1"/>
</dbReference>
<evidence type="ECO:0008006" key="4">
    <source>
        <dbReference type="Google" id="ProtNLM"/>
    </source>
</evidence>
<accession>A0A8T1R9U0</accession>
<evidence type="ECO:0000313" key="2">
    <source>
        <dbReference type="EMBL" id="KAG6725236.1"/>
    </source>
</evidence>
<protein>
    <recommendedName>
        <fullName evidence="4">Protein MIZU-KUSSEI 1</fullName>
    </recommendedName>
</protein>
<dbReference type="Pfam" id="PF04759">
    <property type="entry name" value="DUF617"/>
    <property type="match status" value="1"/>
</dbReference>
<proteinExistence type="predicted"/>
<keyword evidence="3" id="KW-1185">Reference proteome</keyword>
<evidence type="ECO:0000313" key="1">
    <source>
        <dbReference type="EMBL" id="KAG6663375.1"/>
    </source>
</evidence>
<name>A0A8T1R9U0_CARIL</name>
<dbReference type="NCBIfam" id="TIGR01570">
    <property type="entry name" value="A_thal_3588"/>
    <property type="match status" value="1"/>
</dbReference>
<dbReference type="EMBL" id="CM031826">
    <property type="protein sequence ID" value="KAG6725236.1"/>
    <property type="molecule type" value="Genomic_DNA"/>
</dbReference>
<sequence length="257" mass="28469">MAYPRIGATGAIPNGVTTVDCQKQVRSWRFLRSVLKLLIPTCNCTTFIEDQDLIKQKEEVYFHRRPIRSFQTTAPPTFISTSPTTIIGTIFGYRRGKVRLCIQASSNSIINPVVLLLELAVPTTILAREMRGGILRIALECATPPGYRTAGGGVSCSLLSMPLWTMYCNGRKVGYAVKRQPSEADMEALRLMSEIIVGAGIISTGKELNREDDDGLLYLRANFERVFGSANSESFHLIDPDGSNIGQELSIFLFRSR</sequence>
<dbReference type="Proteomes" id="UP000811246">
    <property type="component" value="Chromosome 2"/>
</dbReference>
<comment type="caution">
    <text evidence="1">The sequence shown here is derived from an EMBL/GenBank/DDBJ whole genome shotgun (WGS) entry which is preliminary data.</text>
</comment>
<reference evidence="1" key="1">
    <citation type="submission" date="2020-12" db="EMBL/GenBank/DDBJ databases">
        <title>WGS assembly of Carya illinoinensis cv. Pawnee.</title>
        <authorList>
            <person name="Platts A."/>
            <person name="Shu S."/>
            <person name="Wright S."/>
            <person name="Barry K."/>
            <person name="Edger P."/>
            <person name="Pires J.C."/>
            <person name="Schmutz J."/>
        </authorList>
    </citation>
    <scope>NUCLEOTIDE SEQUENCE</scope>
    <source>
        <tissue evidence="1">Leaf</tissue>
    </source>
</reference>
<dbReference type="PANTHER" id="PTHR31276">
    <property type="match status" value="1"/>
</dbReference>
<dbReference type="AlphaFoldDB" id="A0A8T1R9U0"/>
<dbReference type="Proteomes" id="UP000811609">
    <property type="component" value="Chromosome 2"/>
</dbReference>